<dbReference type="PROSITE" id="PS51837">
    <property type="entry name" value="LITAF"/>
    <property type="match status" value="1"/>
</dbReference>
<comment type="subcellular location">
    <subcellularLocation>
        <location evidence="2">Endosome membrane</location>
        <topology evidence="2">Peripheral membrane protein</topology>
    </subcellularLocation>
    <subcellularLocation>
        <location evidence="1">Late endosome membrane</location>
    </subcellularLocation>
    <subcellularLocation>
        <location evidence="3">Lysosome membrane</location>
        <topology evidence="3">Peripheral membrane protein</topology>
        <orientation evidence="3">Cytoplasmic side</orientation>
    </subcellularLocation>
</comment>
<comment type="similarity">
    <text evidence="4">Belongs to the CDIP1/LITAF family.</text>
</comment>
<evidence type="ECO:0000256" key="1">
    <source>
        <dbReference type="ARBA" id="ARBA00004414"/>
    </source>
</evidence>
<dbReference type="OrthoDB" id="5599753at2759"/>
<dbReference type="AlphaFoldDB" id="A0A8J2R465"/>
<dbReference type="InterPro" id="IPR006629">
    <property type="entry name" value="LITAF"/>
</dbReference>
<organism evidence="10 11">
    <name type="scientific">Danaus chrysippus</name>
    <name type="common">African queen</name>
    <dbReference type="NCBI Taxonomy" id="151541"/>
    <lineage>
        <taxon>Eukaryota</taxon>
        <taxon>Metazoa</taxon>
        <taxon>Ecdysozoa</taxon>
        <taxon>Arthropoda</taxon>
        <taxon>Hexapoda</taxon>
        <taxon>Insecta</taxon>
        <taxon>Pterygota</taxon>
        <taxon>Neoptera</taxon>
        <taxon>Endopterygota</taxon>
        <taxon>Lepidoptera</taxon>
        <taxon>Glossata</taxon>
        <taxon>Ditrysia</taxon>
        <taxon>Papilionoidea</taxon>
        <taxon>Nymphalidae</taxon>
        <taxon>Danainae</taxon>
        <taxon>Danaini</taxon>
        <taxon>Danaina</taxon>
        <taxon>Danaus</taxon>
        <taxon>Anosia</taxon>
    </lineage>
</organism>
<reference evidence="10" key="1">
    <citation type="submission" date="2021-09" db="EMBL/GenBank/DDBJ databases">
        <authorList>
            <person name="Martin H S."/>
        </authorList>
    </citation>
    <scope>NUCLEOTIDE SEQUENCE</scope>
</reference>
<dbReference type="PANTHER" id="PTHR23292">
    <property type="entry name" value="LIPOPOLYSACCHARIDE-INDUCED TUMOR NECROSIS FACTOR-ALPHA FACTOR"/>
    <property type="match status" value="1"/>
</dbReference>
<protein>
    <submittedName>
        <fullName evidence="10">(African queen) hypothetical protein</fullName>
    </submittedName>
</protein>
<dbReference type="SMART" id="SM00714">
    <property type="entry name" value="LITAF"/>
    <property type="match status" value="1"/>
</dbReference>
<evidence type="ECO:0000256" key="3">
    <source>
        <dbReference type="ARBA" id="ARBA00004630"/>
    </source>
</evidence>
<accession>A0A8J2R465</accession>
<comment type="caution">
    <text evidence="10">The sequence shown here is derived from an EMBL/GenBank/DDBJ whole genome shotgun (WGS) entry which is preliminary data.</text>
</comment>
<feature type="compositionally biased region" description="Low complexity" evidence="8">
    <location>
        <begin position="1"/>
        <end position="25"/>
    </location>
</feature>
<feature type="compositionally biased region" description="Basic and acidic residues" evidence="8">
    <location>
        <begin position="26"/>
        <end position="39"/>
    </location>
</feature>
<sequence length="175" mass="18511">MATYSRGPGRGAAARGGRAAMSLARRSTDSPRARIDRPAPRSRCALENKMGLPPPYEQIPPNPAPPPSYFATAPQPPEVQPRTVVVTSTPTVTTRTTTIKLGPGPTGTSCPNCNKPIVTTVEYVSNNRTHIVSAGLCILAGCCCGCLVPYCMRSCKTANHYCPQCKAFIGSHVPS</sequence>
<keyword evidence="11" id="KW-1185">Reference proteome</keyword>
<evidence type="ECO:0000256" key="4">
    <source>
        <dbReference type="ARBA" id="ARBA00005975"/>
    </source>
</evidence>
<feature type="region of interest" description="Disordered" evidence="8">
    <location>
        <begin position="1"/>
        <end position="47"/>
    </location>
</feature>
<evidence type="ECO:0000313" key="10">
    <source>
        <dbReference type="EMBL" id="CAG9575770.1"/>
    </source>
</evidence>
<dbReference type="GO" id="GO:0008270">
    <property type="term" value="F:zinc ion binding"/>
    <property type="evidence" value="ECO:0007669"/>
    <property type="project" value="TreeGrafter"/>
</dbReference>
<evidence type="ECO:0000313" key="11">
    <source>
        <dbReference type="Proteomes" id="UP000789524"/>
    </source>
</evidence>
<keyword evidence="5" id="KW-0479">Metal-binding</keyword>
<keyword evidence="6" id="KW-0862">Zinc</keyword>
<evidence type="ECO:0000259" key="9">
    <source>
        <dbReference type="PROSITE" id="PS51837"/>
    </source>
</evidence>
<gene>
    <name evidence="10" type="ORF">DCHRY22_LOCUS11606</name>
</gene>
<evidence type="ECO:0000256" key="5">
    <source>
        <dbReference type="ARBA" id="ARBA00022723"/>
    </source>
</evidence>
<evidence type="ECO:0000256" key="2">
    <source>
        <dbReference type="ARBA" id="ARBA00004481"/>
    </source>
</evidence>
<name>A0A8J2R465_9NEOP</name>
<dbReference type="GO" id="GO:0005765">
    <property type="term" value="C:lysosomal membrane"/>
    <property type="evidence" value="ECO:0007669"/>
    <property type="project" value="UniProtKB-SubCell"/>
</dbReference>
<dbReference type="GO" id="GO:0031902">
    <property type="term" value="C:late endosome membrane"/>
    <property type="evidence" value="ECO:0007669"/>
    <property type="project" value="UniProtKB-SubCell"/>
</dbReference>
<evidence type="ECO:0000256" key="6">
    <source>
        <dbReference type="ARBA" id="ARBA00022833"/>
    </source>
</evidence>
<evidence type="ECO:0000256" key="7">
    <source>
        <dbReference type="ARBA" id="ARBA00023136"/>
    </source>
</evidence>
<dbReference type="Proteomes" id="UP000789524">
    <property type="component" value="Unassembled WGS sequence"/>
</dbReference>
<evidence type="ECO:0000256" key="8">
    <source>
        <dbReference type="SAM" id="MobiDB-lite"/>
    </source>
</evidence>
<dbReference type="Pfam" id="PF10601">
    <property type="entry name" value="zf-LITAF-like"/>
    <property type="match status" value="1"/>
</dbReference>
<dbReference type="InterPro" id="IPR037519">
    <property type="entry name" value="LITAF_fam"/>
</dbReference>
<keyword evidence="7" id="KW-0472">Membrane</keyword>
<dbReference type="EMBL" id="CAKASE010000074">
    <property type="protein sequence ID" value="CAG9575770.1"/>
    <property type="molecule type" value="Genomic_DNA"/>
</dbReference>
<dbReference type="PANTHER" id="PTHR23292:SF14">
    <property type="entry name" value="FI16615P1-RELATED"/>
    <property type="match status" value="1"/>
</dbReference>
<proteinExistence type="inferred from homology"/>
<feature type="domain" description="LITAF" evidence="9">
    <location>
        <begin position="89"/>
        <end position="174"/>
    </location>
</feature>